<evidence type="ECO:0000256" key="6">
    <source>
        <dbReference type="SAM" id="Phobius"/>
    </source>
</evidence>
<feature type="transmembrane region" description="Helical" evidence="6">
    <location>
        <begin position="48"/>
        <end position="68"/>
    </location>
</feature>
<evidence type="ECO:0000313" key="8">
    <source>
        <dbReference type="EMBL" id="KAF2962713.1"/>
    </source>
</evidence>
<dbReference type="InterPro" id="IPR049326">
    <property type="entry name" value="Rhodopsin_dom_fungi"/>
</dbReference>
<proteinExistence type="inferred from homology"/>
<dbReference type="PANTHER" id="PTHR33048">
    <property type="entry name" value="PTH11-LIKE INTEGRAL MEMBRANE PROTEIN (AFU_ORTHOLOGUE AFUA_5G11245)"/>
    <property type="match status" value="1"/>
</dbReference>
<feature type="transmembrane region" description="Helical" evidence="6">
    <location>
        <begin position="126"/>
        <end position="150"/>
    </location>
</feature>
<comment type="subcellular location">
    <subcellularLocation>
        <location evidence="1">Membrane</location>
        <topology evidence="1">Multi-pass membrane protein</topology>
    </subcellularLocation>
</comment>
<dbReference type="OrthoDB" id="444631at2759"/>
<evidence type="ECO:0000256" key="5">
    <source>
        <dbReference type="ARBA" id="ARBA00038359"/>
    </source>
</evidence>
<keyword evidence="2 6" id="KW-0812">Transmembrane</keyword>
<feature type="transmembrane region" description="Helical" evidence="6">
    <location>
        <begin position="219"/>
        <end position="245"/>
    </location>
</feature>
<evidence type="ECO:0000259" key="7">
    <source>
        <dbReference type="Pfam" id="PF20684"/>
    </source>
</evidence>
<dbReference type="InParanoid" id="A0A7C8MK80"/>
<feature type="transmembrane region" description="Helical" evidence="6">
    <location>
        <begin position="15"/>
        <end position="36"/>
    </location>
</feature>
<evidence type="ECO:0000256" key="1">
    <source>
        <dbReference type="ARBA" id="ARBA00004141"/>
    </source>
</evidence>
<comment type="caution">
    <text evidence="8">The sequence shown here is derived from an EMBL/GenBank/DDBJ whole genome shotgun (WGS) entry which is preliminary data.</text>
</comment>
<protein>
    <recommendedName>
        <fullName evidence="7">Rhodopsin domain-containing protein</fullName>
    </recommendedName>
</protein>
<dbReference type="GO" id="GO:0016020">
    <property type="term" value="C:membrane"/>
    <property type="evidence" value="ECO:0007669"/>
    <property type="project" value="UniProtKB-SubCell"/>
</dbReference>
<feature type="transmembrane region" description="Helical" evidence="6">
    <location>
        <begin position="186"/>
        <end position="207"/>
    </location>
</feature>
<comment type="similarity">
    <text evidence="5">Belongs to the SAT4 family.</text>
</comment>
<gene>
    <name evidence="8" type="ORF">GQX73_g10858</name>
</gene>
<dbReference type="Pfam" id="PF20684">
    <property type="entry name" value="Fung_rhodopsin"/>
    <property type="match status" value="1"/>
</dbReference>
<dbReference type="InterPro" id="IPR052337">
    <property type="entry name" value="SAT4-like"/>
</dbReference>
<feature type="domain" description="Rhodopsin" evidence="7">
    <location>
        <begin position="33"/>
        <end position="245"/>
    </location>
</feature>
<dbReference type="PANTHER" id="PTHR33048:SF47">
    <property type="entry name" value="INTEGRAL MEMBRANE PROTEIN-RELATED"/>
    <property type="match status" value="1"/>
</dbReference>
<keyword evidence="3 6" id="KW-1133">Transmembrane helix</keyword>
<keyword evidence="4 6" id="KW-0472">Membrane</keyword>
<name>A0A7C8MK80_9PEZI</name>
<dbReference type="AlphaFoldDB" id="A0A7C8MK80"/>
<feature type="transmembrane region" description="Helical" evidence="6">
    <location>
        <begin position="88"/>
        <end position="114"/>
    </location>
</feature>
<evidence type="ECO:0000313" key="9">
    <source>
        <dbReference type="Proteomes" id="UP000481858"/>
    </source>
</evidence>
<reference evidence="8 9" key="1">
    <citation type="submission" date="2019-12" db="EMBL/GenBank/DDBJ databases">
        <title>Draft genome sequence of the ascomycete Xylaria multiplex DSM 110363.</title>
        <authorList>
            <person name="Buettner E."/>
            <person name="Kellner H."/>
        </authorList>
    </citation>
    <scope>NUCLEOTIDE SEQUENCE [LARGE SCALE GENOMIC DNA]</scope>
    <source>
        <strain evidence="8 9">DSM 110363</strain>
    </source>
</reference>
<dbReference type="EMBL" id="WUBL01000288">
    <property type="protein sequence ID" value="KAF2962713.1"/>
    <property type="molecule type" value="Genomic_DNA"/>
</dbReference>
<accession>A0A7C8MK80</accession>
<organism evidence="8 9">
    <name type="scientific">Xylaria multiplex</name>
    <dbReference type="NCBI Taxonomy" id="323545"/>
    <lineage>
        <taxon>Eukaryota</taxon>
        <taxon>Fungi</taxon>
        <taxon>Dikarya</taxon>
        <taxon>Ascomycota</taxon>
        <taxon>Pezizomycotina</taxon>
        <taxon>Sordariomycetes</taxon>
        <taxon>Xylariomycetidae</taxon>
        <taxon>Xylariales</taxon>
        <taxon>Xylariaceae</taxon>
        <taxon>Xylaria</taxon>
    </lineage>
</organism>
<dbReference type="Proteomes" id="UP000481858">
    <property type="component" value="Unassembled WGS sequence"/>
</dbReference>
<evidence type="ECO:0000256" key="2">
    <source>
        <dbReference type="ARBA" id="ARBA00022692"/>
    </source>
</evidence>
<evidence type="ECO:0000256" key="3">
    <source>
        <dbReference type="ARBA" id="ARBA00022989"/>
    </source>
</evidence>
<sequence>MDVLIKPTTIPPRSYMAAEVTLDVVTATFVFTRLMWNYHHSRKLFTDDYLCIVALMFIGAFSATSLTLNSTFFRKPSDVPISFLTSLSAAGICAGTAAMYFSKLLLIALIIRLFKIKKSLRYTSYILMAVTAIGFIAAALFTICASATVITGLLRNSLSLAADVVIFILPLKPISQLQLPLPKKIGIAVVFLFGSFAIIASIVSLYFQTAQLAGKSSNYANATLATAVECSIIVIVSCAPALMVLGSHCFSTLHASSKSLPSFSYSKSHARTVIRSPSEPKREYTDTALHEYIELDDYSNIQGASYNSQNKALCVTRKTPSLHPFNQSEGPTGLGADLIVYWLTEEVTRAYLLQEGPTVKTF</sequence>
<keyword evidence="9" id="KW-1185">Reference proteome</keyword>
<evidence type="ECO:0000256" key="4">
    <source>
        <dbReference type="ARBA" id="ARBA00023136"/>
    </source>
</evidence>